<dbReference type="SUPFAM" id="SSF56059">
    <property type="entry name" value="Glutathione synthetase ATP-binding domain-like"/>
    <property type="match status" value="1"/>
</dbReference>
<dbReference type="GO" id="GO:0005737">
    <property type="term" value="C:cytoplasm"/>
    <property type="evidence" value="ECO:0007669"/>
    <property type="project" value="TreeGrafter"/>
</dbReference>
<dbReference type="InterPro" id="IPR004666">
    <property type="entry name" value="Rp_bS6_RimK/Lys_biosynth_LsyX"/>
</dbReference>
<accession>A0A202EBT2</accession>
<sequence>MAVADPVTVGVLSLHTSKETKAILNAVEALGHETEWLRAENTSISIDGGTVVLEPDVDVIANRMLLSNTEQPAEELGLANTFAQLLPMLNEPASVLTAMHKLSTATTLAANDVQVPDVTLALHSDKLNAVRDRYGEEAVYKTAIGTHGGGTWKVGPDDPVNAKVGNRYAFLQELIDRDDERHRDIRVYVVGGEVISAMYRYAPDNDWRTNVALGGSVENATEDLPEEAREMARRAADSTGLDYAGVDLVESDDGWFVLEVNPTAGFKGLYEATGISPAPMIAELAIEAAGGEVDTDRVDELSAVLDDSQPTARPPQTIQDNSERSIIGYTEEVVLSGTSGSKSVLSKSDTGATRTSIDTSLAADIGAGPIKSITRVRSGSSKTTKSRPVVDVVVGVGGNQHTVTASVEDRSHMDYPVILGRDILGNYQVDVSRRADADMEDMPEEEEE</sequence>
<evidence type="ECO:0000259" key="5">
    <source>
        <dbReference type="PROSITE" id="PS50975"/>
    </source>
</evidence>
<dbReference type="GO" id="GO:0016879">
    <property type="term" value="F:ligase activity, forming carbon-nitrogen bonds"/>
    <property type="evidence" value="ECO:0007669"/>
    <property type="project" value="TreeGrafter"/>
</dbReference>
<feature type="domain" description="ATP-grasp" evidence="5">
    <location>
        <begin position="105"/>
        <end position="286"/>
    </location>
</feature>
<dbReference type="OrthoDB" id="200216at2157"/>
<dbReference type="AlphaFoldDB" id="A0A202EBT2"/>
<evidence type="ECO:0000256" key="2">
    <source>
        <dbReference type="ARBA" id="ARBA00022741"/>
    </source>
</evidence>
<keyword evidence="1" id="KW-0479">Metal-binding</keyword>
<dbReference type="GO" id="GO:0046872">
    <property type="term" value="F:metal ion binding"/>
    <property type="evidence" value="ECO:0007669"/>
    <property type="project" value="UniProtKB-KW"/>
</dbReference>
<dbReference type="InterPro" id="IPR013651">
    <property type="entry name" value="ATP-grasp_RimK-type"/>
</dbReference>
<proteinExistence type="predicted"/>
<dbReference type="Proteomes" id="UP000196084">
    <property type="component" value="Unassembled WGS sequence"/>
</dbReference>
<dbReference type="Gene3D" id="3.30.470.20">
    <property type="entry name" value="ATP-grasp fold, B domain"/>
    <property type="match status" value="1"/>
</dbReference>
<protein>
    <submittedName>
        <fullName evidence="6">ATP-dependent carboxylate-amine ligase</fullName>
    </submittedName>
</protein>
<dbReference type="PANTHER" id="PTHR21621">
    <property type="entry name" value="RIBOSOMAL PROTEIN S6 MODIFICATION PROTEIN"/>
    <property type="match status" value="1"/>
</dbReference>
<dbReference type="Gene3D" id="3.40.50.20">
    <property type="match status" value="1"/>
</dbReference>
<comment type="caution">
    <text evidence="6">The sequence shown here is derived from an EMBL/GenBank/DDBJ whole genome shotgun (WGS) entry which is preliminary data.</text>
</comment>
<evidence type="ECO:0000313" key="6">
    <source>
        <dbReference type="EMBL" id="OVE85648.1"/>
    </source>
</evidence>
<dbReference type="Gene3D" id="2.40.70.10">
    <property type="entry name" value="Acid Proteases"/>
    <property type="match status" value="1"/>
</dbReference>
<dbReference type="InterPro" id="IPR011761">
    <property type="entry name" value="ATP-grasp"/>
</dbReference>
<dbReference type="EMBL" id="MWPH01000001">
    <property type="protein sequence ID" value="OVE85648.1"/>
    <property type="molecule type" value="Genomic_DNA"/>
</dbReference>
<dbReference type="NCBIfam" id="TIGR00768">
    <property type="entry name" value="rimK_fam"/>
    <property type="match status" value="1"/>
</dbReference>
<keyword evidence="3 4" id="KW-0067">ATP-binding</keyword>
<dbReference type="PROSITE" id="PS50975">
    <property type="entry name" value="ATP_GRASP"/>
    <property type="match status" value="1"/>
</dbReference>
<evidence type="ECO:0000256" key="1">
    <source>
        <dbReference type="ARBA" id="ARBA00022723"/>
    </source>
</evidence>
<dbReference type="InterPro" id="IPR008503">
    <property type="entry name" value="Asp_endopeptidase"/>
</dbReference>
<reference evidence="6 7" key="1">
    <citation type="submission" date="2017-02" db="EMBL/GenBank/DDBJ databases">
        <title>Natronthermophilus aegyptiacus gen. nov.,sp. nov., an aerobic, extremely halophilic alkalithermophilic archaeon isolated from the athalassohaline Wadi An Natrun, Egypt.</title>
        <authorList>
            <person name="Zhao B."/>
        </authorList>
    </citation>
    <scope>NUCLEOTIDE SEQUENCE [LARGE SCALE GENOMIC DNA]</scope>
    <source>
        <strain evidence="6 7">CGMCC 1.3597</strain>
    </source>
</reference>
<name>A0A202EBT2_9EURY</name>
<keyword evidence="6" id="KW-0436">Ligase</keyword>
<dbReference type="Pfam" id="PF05618">
    <property type="entry name" value="Zn_protease"/>
    <property type="match status" value="1"/>
</dbReference>
<evidence type="ECO:0000256" key="3">
    <source>
        <dbReference type="ARBA" id="ARBA00022840"/>
    </source>
</evidence>
<evidence type="ECO:0000256" key="4">
    <source>
        <dbReference type="PROSITE-ProRule" id="PRU00409"/>
    </source>
</evidence>
<evidence type="ECO:0000313" key="7">
    <source>
        <dbReference type="Proteomes" id="UP000196084"/>
    </source>
</evidence>
<dbReference type="PANTHER" id="PTHR21621:SF0">
    <property type="entry name" value="BETA-CITRYLGLUTAMATE SYNTHASE B-RELATED"/>
    <property type="match status" value="1"/>
</dbReference>
<organism evidence="6 7">
    <name type="scientific">Natronolimnobius baerhuensis</name>
    <dbReference type="NCBI Taxonomy" id="253108"/>
    <lineage>
        <taxon>Archaea</taxon>
        <taxon>Methanobacteriati</taxon>
        <taxon>Methanobacteriota</taxon>
        <taxon>Stenosarchaea group</taxon>
        <taxon>Halobacteria</taxon>
        <taxon>Halobacteriales</taxon>
        <taxon>Natrialbaceae</taxon>
        <taxon>Natronolimnobius</taxon>
    </lineage>
</organism>
<dbReference type="InterPro" id="IPR021109">
    <property type="entry name" value="Peptidase_aspartic_dom_sf"/>
</dbReference>
<dbReference type="SUPFAM" id="SSF50630">
    <property type="entry name" value="Acid proteases"/>
    <property type="match status" value="1"/>
</dbReference>
<gene>
    <name evidence="6" type="ORF">B2G88_02140</name>
</gene>
<keyword evidence="2 4" id="KW-0547">Nucleotide-binding</keyword>
<dbReference type="Pfam" id="PF08443">
    <property type="entry name" value="RimK"/>
    <property type="match status" value="1"/>
</dbReference>
<keyword evidence="7" id="KW-1185">Reference proteome</keyword>
<dbReference type="GO" id="GO:0005524">
    <property type="term" value="F:ATP binding"/>
    <property type="evidence" value="ECO:0007669"/>
    <property type="project" value="UniProtKB-UniRule"/>
</dbReference>
<dbReference type="RefSeq" id="WP_087713847.1">
    <property type="nucleotide sequence ID" value="NZ_MWPH01000001.1"/>
</dbReference>